<dbReference type="InterPro" id="IPR005651">
    <property type="entry name" value="Trm112-like"/>
</dbReference>
<dbReference type="Gene3D" id="2.20.25.10">
    <property type="match status" value="1"/>
</dbReference>
<dbReference type="PANTHER" id="PTHR33505:SF4">
    <property type="entry name" value="PROTEIN PREY, MITOCHONDRIAL"/>
    <property type="match status" value="1"/>
</dbReference>
<protein>
    <recommendedName>
        <fullName evidence="1">UPF0434 protein F4Y08_01310</fullName>
    </recommendedName>
</protein>
<dbReference type="Pfam" id="PF03966">
    <property type="entry name" value="Trm112p"/>
    <property type="match status" value="1"/>
</dbReference>
<evidence type="ECO:0000313" key="2">
    <source>
        <dbReference type="EMBL" id="MYD88966.1"/>
    </source>
</evidence>
<comment type="similarity">
    <text evidence="1">Belongs to the UPF0434 family.</text>
</comment>
<comment type="caution">
    <text evidence="2">The sequence shown here is derived from an EMBL/GenBank/DDBJ whole genome shotgun (WGS) entry which is preliminary data.</text>
</comment>
<reference evidence="2" key="1">
    <citation type="submission" date="2019-09" db="EMBL/GenBank/DDBJ databases">
        <title>Characterisation of the sponge microbiome using genome-centric metagenomics.</title>
        <authorList>
            <person name="Engelberts J.P."/>
            <person name="Robbins S.J."/>
            <person name="De Goeij J.M."/>
            <person name="Aranda M."/>
            <person name="Bell S.C."/>
            <person name="Webster N.S."/>
        </authorList>
    </citation>
    <scope>NUCLEOTIDE SEQUENCE</scope>
    <source>
        <strain evidence="2">SB0662_bin_9</strain>
    </source>
</reference>
<name>A0A6B1DQ85_9CHLR</name>
<dbReference type="SUPFAM" id="SSF158997">
    <property type="entry name" value="Trm112p-like"/>
    <property type="match status" value="1"/>
</dbReference>
<dbReference type="GO" id="GO:0005829">
    <property type="term" value="C:cytosol"/>
    <property type="evidence" value="ECO:0007669"/>
    <property type="project" value="TreeGrafter"/>
</dbReference>
<dbReference type="PANTHER" id="PTHR33505">
    <property type="entry name" value="ZGC:162634"/>
    <property type="match status" value="1"/>
</dbReference>
<evidence type="ECO:0000256" key="1">
    <source>
        <dbReference type="HAMAP-Rule" id="MF_01187"/>
    </source>
</evidence>
<dbReference type="EMBL" id="VXPY01000011">
    <property type="protein sequence ID" value="MYD88966.1"/>
    <property type="molecule type" value="Genomic_DNA"/>
</dbReference>
<gene>
    <name evidence="2" type="ORF">F4Y08_01310</name>
</gene>
<dbReference type="AlphaFoldDB" id="A0A6B1DQ85"/>
<dbReference type="HAMAP" id="MF_01187">
    <property type="entry name" value="UPF0434"/>
    <property type="match status" value="1"/>
</dbReference>
<accession>A0A6B1DQ85</accession>
<proteinExistence type="inferred from homology"/>
<organism evidence="2">
    <name type="scientific">Caldilineaceae bacterium SB0662_bin_9</name>
    <dbReference type="NCBI Taxonomy" id="2605258"/>
    <lineage>
        <taxon>Bacteria</taxon>
        <taxon>Bacillati</taxon>
        <taxon>Chloroflexota</taxon>
        <taxon>Caldilineae</taxon>
        <taxon>Caldilineales</taxon>
        <taxon>Caldilineaceae</taxon>
    </lineage>
</organism>
<sequence>MGGEVSPDLLEILVCPEDKGSLELVDEGRFLLNPRNGYRYPIRSGVPVMLIDEGRKYRESPADTAEPS</sequence>